<protein>
    <submittedName>
        <fullName evidence="1">Uncharacterized protein</fullName>
    </submittedName>
</protein>
<reference evidence="2" key="1">
    <citation type="submission" date="2021-01" db="EMBL/GenBank/DDBJ databases">
        <title>Caligus Genome Assembly.</title>
        <authorList>
            <person name="Gallardo-Escarate C."/>
        </authorList>
    </citation>
    <scope>NUCLEOTIDE SEQUENCE [LARGE SCALE GENOMIC DNA]</scope>
</reference>
<evidence type="ECO:0000313" key="1">
    <source>
        <dbReference type="EMBL" id="QQP55084.1"/>
    </source>
</evidence>
<keyword evidence="2" id="KW-1185">Reference proteome</keyword>
<gene>
    <name evidence="1" type="ORF">FKW44_008145</name>
</gene>
<evidence type="ECO:0000313" key="2">
    <source>
        <dbReference type="Proteomes" id="UP000595437"/>
    </source>
</evidence>
<proteinExistence type="predicted"/>
<organism evidence="1 2">
    <name type="scientific">Caligus rogercresseyi</name>
    <name type="common">Sea louse</name>
    <dbReference type="NCBI Taxonomy" id="217165"/>
    <lineage>
        <taxon>Eukaryota</taxon>
        <taxon>Metazoa</taxon>
        <taxon>Ecdysozoa</taxon>
        <taxon>Arthropoda</taxon>
        <taxon>Crustacea</taxon>
        <taxon>Multicrustacea</taxon>
        <taxon>Hexanauplia</taxon>
        <taxon>Copepoda</taxon>
        <taxon>Siphonostomatoida</taxon>
        <taxon>Caligidae</taxon>
        <taxon>Caligus</taxon>
    </lineage>
</organism>
<dbReference type="AlphaFoldDB" id="A0A7T8QU30"/>
<dbReference type="EMBL" id="CP045894">
    <property type="protein sequence ID" value="QQP55084.1"/>
    <property type="molecule type" value="Genomic_DNA"/>
</dbReference>
<feature type="non-terminal residue" evidence="1">
    <location>
        <position position="1"/>
    </location>
</feature>
<sequence length="113" mass="12581">ILGIIPLDLHIQAQTTKARWRIRHLLRNTGDGVGNLPKHLGHRFSCDKIINEAYLSEGSDYIKGTRIWIGNYKLDNRDKIIYTDGSKDEQGNTGAGWASLGGYGNSSINDILE</sequence>
<dbReference type="Proteomes" id="UP000595437">
    <property type="component" value="Chromosome 5"/>
</dbReference>
<name>A0A7T8QU30_CALRO</name>
<accession>A0A7T8QU30</accession>